<comment type="caution">
    <text evidence="2">The sequence shown here is derived from an EMBL/GenBank/DDBJ whole genome shotgun (WGS) entry which is preliminary data.</text>
</comment>
<feature type="compositionally biased region" description="Basic and acidic residues" evidence="1">
    <location>
        <begin position="48"/>
        <end position="57"/>
    </location>
</feature>
<feature type="compositionally biased region" description="Polar residues" evidence="1">
    <location>
        <begin position="35"/>
        <end position="46"/>
    </location>
</feature>
<sequence>MESLFELLSNPLIWGAIIWLFSRLFVGKGEEDQNQNKTNKPRQQIEQPKPKESSAEPKRRKQELQTVQEAYEKLKTLSTDVTERSRRSNEGREQRNVQKRQETVPKVDRHVSRDFLSINKKKAAEGVIWSEILGPPRAKAPHYTRTKGRL</sequence>
<evidence type="ECO:0000313" key="3">
    <source>
        <dbReference type="Proteomes" id="UP001234495"/>
    </source>
</evidence>
<proteinExistence type="predicted"/>
<feature type="compositionally biased region" description="Basic and acidic residues" evidence="1">
    <location>
        <begin position="70"/>
        <end position="108"/>
    </location>
</feature>
<evidence type="ECO:0000313" key="2">
    <source>
        <dbReference type="EMBL" id="MDQ0231594.1"/>
    </source>
</evidence>
<organism evidence="2 3">
    <name type="scientific">Metabacillus malikii</name>
    <dbReference type="NCBI Taxonomy" id="1504265"/>
    <lineage>
        <taxon>Bacteria</taxon>
        <taxon>Bacillati</taxon>
        <taxon>Bacillota</taxon>
        <taxon>Bacilli</taxon>
        <taxon>Bacillales</taxon>
        <taxon>Bacillaceae</taxon>
        <taxon>Metabacillus</taxon>
    </lineage>
</organism>
<protein>
    <submittedName>
        <fullName evidence="2">Uncharacterized protein</fullName>
    </submittedName>
</protein>
<accession>A0ABT9ZH32</accession>
<dbReference type="EMBL" id="JAUSUD010000013">
    <property type="protein sequence ID" value="MDQ0231594.1"/>
    <property type="molecule type" value="Genomic_DNA"/>
</dbReference>
<keyword evidence="3" id="KW-1185">Reference proteome</keyword>
<reference evidence="2 3" key="1">
    <citation type="submission" date="2023-07" db="EMBL/GenBank/DDBJ databases">
        <title>Genomic Encyclopedia of Type Strains, Phase IV (KMG-IV): sequencing the most valuable type-strain genomes for metagenomic binning, comparative biology and taxonomic classification.</title>
        <authorList>
            <person name="Goeker M."/>
        </authorList>
    </citation>
    <scope>NUCLEOTIDE SEQUENCE [LARGE SCALE GENOMIC DNA]</scope>
    <source>
        <strain evidence="2 3">DSM 29005</strain>
    </source>
</reference>
<dbReference type="RefSeq" id="WP_307342812.1">
    <property type="nucleotide sequence ID" value="NZ_JAUSUD010000013.1"/>
</dbReference>
<gene>
    <name evidence="2" type="ORF">J2S19_002877</name>
</gene>
<name>A0ABT9ZH32_9BACI</name>
<feature type="region of interest" description="Disordered" evidence="1">
    <location>
        <begin position="31"/>
        <end position="108"/>
    </location>
</feature>
<evidence type="ECO:0000256" key="1">
    <source>
        <dbReference type="SAM" id="MobiDB-lite"/>
    </source>
</evidence>
<dbReference type="Proteomes" id="UP001234495">
    <property type="component" value="Unassembled WGS sequence"/>
</dbReference>